<keyword evidence="6" id="KW-1185">Reference proteome</keyword>
<dbReference type="PANTHER" id="PTHR42103:SF2">
    <property type="entry name" value="AB HYDROLASE-1 DOMAIN-CONTAINING PROTEIN"/>
    <property type="match status" value="1"/>
</dbReference>
<dbReference type="Proteomes" id="UP000185494">
    <property type="component" value="Chromosome 1"/>
</dbReference>
<dbReference type="InterPro" id="IPR001375">
    <property type="entry name" value="Peptidase_S9_cat"/>
</dbReference>
<evidence type="ECO:0000313" key="4">
    <source>
        <dbReference type="EMBL" id="MDT8331169.1"/>
    </source>
</evidence>
<organism evidence="3 5">
    <name type="scientific">Roseomonas gilardii</name>
    <dbReference type="NCBI Taxonomy" id="257708"/>
    <lineage>
        <taxon>Bacteria</taxon>
        <taxon>Pseudomonadati</taxon>
        <taxon>Pseudomonadota</taxon>
        <taxon>Alphaproteobacteria</taxon>
        <taxon>Acetobacterales</taxon>
        <taxon>Roseomonadaceae</taxon>
        <taxon>Roseomonas</taxon>
    </lineage>
</organism>
<proteinExistence type="predicted"/>
<dbReference type="eggNOG" id="COG2945">
    <property type="taxonomic scope" value="Bacteria"/>
</dbReference>
<feature type="domain" description="Serine aminopeptidase S33" evidence="2">
    <location>
        <begin position="36"/>
        <end position="135"/>
    </location>
</feature>
<accession>A0A1L7ACP1</accession>
<dbReference type="STRING" id="257708.RGI145_05160"/>
<reference evidence="4" key="3">
    <citation type="submission" date="2023-09" db="EMBL/GenBank/DDBJ databases">
        <authorList>
            <person name="Schober I."/>
            <person name="Bunk B."/>
        </authorList>
    </citation>
    <scope>NUCLEOTIDE SEQUENCE</scope>
    <source>
        <strain evidence="4">DSM 103800</strain>
    </source>
</reference>
<dbReference type="PANTHER" id="PTHR42103">
    <property type="entry name" value="ALPHA/BETA-HYDROLASES SUPERFAMILY PROTEIN"/>
    <property type="match status" value="1"/>
</dbReference>
<dbReference type="InterPro" id="IPR029058">
    <property type="entry name" value="AB_hydrolase_fold"/>
</dbReference>
<dbReference type="GeneID" id="99633522"/>
<evidence type="ECO:0000259" key="1">
    <source>
        <dbReference type="Pfam" id="PF00326"/>
    </source>
</evidence>
<dbReference type="EMBL" id="JAVVDO010000011">
    <property type="protein sequence ID" value="MDT8331169.1"/>
    <property type="molecule type" value="Genomic_DNA"/>
</dbReference>
<evidence type="ECO:0000313" key="6">
    <source>
        <dbReference type="Proteomes" id="UP001258945"/>
    </source>
</evidence>
<dbReference type="InterPro" id="IPR022742">
    <property type="entry name" value="Hydrolase_4"/>
</dbReference>
<dbReference type="EMBL" id="CP015583">
    <property type="protein sequence ID" value="APT56585.1"/>
    <property type="molecule type" value="Genomic_DNA"/>
</dbReference>
<reference evidence="3 5" key="1">
    <citation type="submission" date="2016-05" db="EMBL/GenBank/DDBJ databases">
        <title>Complete Genome and Methylome Analysis of Psychrotrophic Bacterial Isolates from Antarctic Lake Untersee.</title>
        <authorList>
            <person name="Fomenkov A."/>
            <person name="Akimov V.N."/>
            <person name="Vasilyeva L.V."/>
            <person name="Andersen D."/>
            <person name="Vincze T."/>
            <person name="Roberts R.J."/>
        </authorList>
    </citation>
    <scope>NUCLEOTIDE SEQUENCE [LARGE SCALE GENOMIC DNA]</scope>
    <source>
        <strain evidence="3 5">U14-5</strain>
    </source>
</reference>
<evidence type="ECO:0000259" key="2">
    <source>
        <dbReference type="Pfam" id="PF12146"/>
    </source>
</evidence>
<dbReference type="Pfam" id="PF00326">
    <property type="entry name" value="Peptidase_S9"/>
    <property type="match status" value="1"/>
</dbReference>
<keyword evidence="3" id="KW-0378">Hydrolase</keyword>
<name>A0A1L7ACP1_9PROT</name>
<dbReference type="GO" id="GO:0006508">
    <property type="term" value="P:proteolysis"/>
    <property type="evidence" value="ECO:0007669"/>
    <property type="project" value="InterPro"/>
</dbReference>
<reference evidence="4 6" key="2">
    <citation type="journal article" date="2019" name="Microb. Pathog.">
        <title>Comparison of VITEK 2, MALDI-TOF MS, 16S rRNA gene sequencing, and whole-genome sequencing for identification of Roseomonas mucosa.</title>
        <authorList>
            <person name="Rudolph W.W."/>
            <person name="Gunzer F."/>
            <person name="Trauth M."/>
            <person name="Bunk B."/>
            <person name="Bigge R."/>
            <person name="Schrottner P."/>
        </authorList>
    </citation>
    <scope>NUCLEOTIDE SEQUENCE [LARGE SCALE GENOMIC DNA]</scope>
    <source>
        <strain evidence="4 6">DSM 103800</strain>
    </source>
</reference>
<dbReference type="Proteomes" id="UP001258945">
    <property type="component" value="Unassembled WGS sequence"/>
</dbReference>
<dbReference type="Pfam" id="PF12146">
    <property type="entry name" value="Hydrolase_4"/>
    <property type="match status" value="1"/>
</dbReference>
<dbReference type="Gene3D" id="3.40.50.1820">
    <property type="entry name" value="alpha/beta hydrolase"/>
    <property type="match status" value="1"/>
</dbReference>
<dbReference type="SUPFAM" id="SSF53474">
    <property type="entry name" value="alpha/beta-Hydrolases"/>
    <property type="match status" value="1"/>
</dbReference>
<dbReference type="RefSeq" id="WP_026032966.1">
    <property type="nucleotide sequence ID" value="NZ_CP015583.1"/>
</dbReference>
<dbReference type="AlphaFoldDB" id="A0A1L7ACP1"/>
<dbReference type="KEGG" id="rgi:RGI145_05160"/>
<feature type="domain" description="Peptidase S9 prolyl oligopeptidase catalytic" evidence="1">
    <location>
        <begin position="147"/>
        <end position="197"/>
    </location>
</feature>
<protein>
    <submittedName>
        <fullName evidence="3">Alpha/beta hydrolase</fullName>
    </submittedName>
</protein>
<evidence type="ECO:0000313" key="3">
    <source>
        <dbReference type="EMBL" id="APT56585.1"/>
    </source>
</evidence>
<sequence length="222" mass="24164">MPEVMFAGPDGRLEGRYHHSKRPNSPVALILHPHPLHGGTMNNRVVHGLYGRFQAMGFSTLRFNFRGVGKSQGRYDGGIGEISDAAAALDFLQAVNPSAPMLWVAGYSFGAYVGMQLLMRRPEMGGFVSISAPASHYDFGFLAPCPCSGLILHGAQDELVPESSVRKLVDKLNTQKGVKIDYRVMEGAGHVFTPDQTEKVCDATEDHVMSVLNRARMSMAAD</sequence>
<evidence type="ECO:0000313" key="5">
    <source>
        <dbReference type="Proteomes" id="UP000185494"/>
    </source>
</evidence>
<dbReference type="GO" id="GO:0008236">
    <property type="term" value="F:serine-type peptidase activity"/>
    <property type="evidence" value="ECO:0007669"/>
    <property type="project" value="InterPro"/>
</dbReference>
<gene>
    <name evidence="3" type="ORF">RGI145_05160</name>
    <name evidence="4" type="ORF">RQ831_08885</name>
</gene>